<dbReference type="PANTHER" id="PTHR20859:SF5">
    <property type="entry name" value="INTERFERON GAMMA RECEPTOR 1"/>
    <property type="match status" value="1"/>
</dbReference>
<dbReference type="Pfam" id="PF07140">
    <property type="entry name" value="IFNGR1_D2"/>
    <property type="match status" value="1"/>
</dbReference>
<feature type="domain" description="Interferon gamma receptor D2" evidence="18">
    <location>
        <begin position="133"/>
        <end position="240"/>
    </location>
</feature>
<dbReference type="AlphaFoldDB" id="A0A8C0WDS9"/>
<keyword evidence="8" id="KW-1133">Transmembrane helix</keyword>
<accession>A0A8C0WDS9</accession>
<sequence length="260" mass="29368">MGIYCLWLHLFPLYHSGVSFLTIVHVTFGFLTVPTPTNVVIKSYNLDPVLCWEYQAMAQIPVFTVQVKNYNGVWLDACTNISLHCCSIFQRVVDPADPLWARVKARLGQKESAYVESKEFTLCIQGEIGPPTVALRRKEDHVIVDIFHPLVIVNGEVQGTMYDDENACYIFEYNVYVRVNESEVYTKHVHLEDDCNETQCQLSIPVSSLSSDYCISVQGVSHKWGVTTEKSKEICISILNNTLKGKFLNAVLVLCLACFS</sequence>
<dbReference type="InterPro" id="IPR003961">
    <property type="entry name" value="FN3_dom"/>
</dbReference>
<evidence type="ECO:0000256" key="16">
    <source>
        <dbReference type="ARBA" id="ARBA00082025"/>
    </source>
</evidence>
<dbReference type="GO" id="GO:0060333">
    <property type="term" value="P:type II interferon-mediated signaling pathway"/>
    <property type="evidence" value="ECO:0007669"/>
    <property type="project" value="InterPro"/>
</dbReference>
<dbReference type="FunFam" id="2.60.40.10:FF:001425">
    <property type="entry name" value="Interferon gamma receptor 1"/>
    <property type="match status" value="1"/>
</dbReference>
<reference evidence="19" key="1">
    <citation type="submission" date="2023-09" db="UniProtKB">
        <authorList>
            <consortium name="Ensembl"/>
        </authorList>
    </citation>
    <scope>IDENTIFICATION</scope>
</reference>
<keyword evidence="9" id="KW-0472">Membrane</keyword>
<dbReference type="InterPro" id="IPR021126">
    <property type="entry name" value="IFN_gamma_rc_D2_pox/mammal"/>
</dbReference>
<name>A0A8C0WDS9_CASCN</name>
<keyword evidence="10" id="KW-1015">Disulfide bond</keyword>
<evidence type="ECO:0000256" key="3">
    <source>
        <dbReference type="ARBA" id="ARBA00022475"/>
    </source>
</evidence>
<dbReference type="InterPro" id="IPR036116">
    <property type="entry name" value="FN3_sf"/>
</dbReference>
<evidence type="ECO:0000259" key="17">
    <source>
        <dbReference type="Pfam" id="PF01108"/>
    </source>
</evidence>
<evidence type="ECO:0000256" key="6">
    <source>
        <dbReference type="ARBA" id="ARBA00022729"/>
    </source>
</evidence>
<evidence type="ECO:0000256" key="2">
    <source>
        <dbReference type="ARBA" id="ARBA00005399"/>
    </source>
</evidence>
<keyword evidence="3" id="KW-1003">Cell membrane</keyword>
<evidence type="ECO:0000259" key="18">
    <source>
        <dbReference type="Pfam" id="PF07140"/>
    </source>
</evidence>
<evidence type="ECO:0000256" key="4">
    <source>
        <dbReference type="ARBA" id="ARBA00022553"/>
    </source>
</evidence>
<dbReference type="InterPro" id="IPR013783">
    <property type="entry name" value="Ig-like_fold"/>
</dbReference>
<evidence type="ECO:0000256" key="15">
    <source>
        <dbReference type="ARBA" id="ARBA00069555"/>
    </source>
</evidence>
<comment type="subunit">
    <text evidence="14">Monomer. Heterodimer with IFNGR2, to form the IFNG receptor complex. Interacts with JAK1. Interacts (when phosphorylated) with STAT1. Interacts with SOCS1.</text>
</comment>
<keyword evidence="6" id="KW-0732">Signal</keyword>
<evidence type="ECO:0000256" key="10">
    <source>
        <dbReference type="ARBA" id="ARBA00023157"/>
    </source>
</evidence>
<evidence type="ECO:0000256" key="14">
    <source>
        <dbReference type="ARBA" id="ARBA00063248"/>
    </source>
</evidence>
<evidence type="ECO:0000256" key="11">
    <source>
        <dbReference type="ARBA" id="ARBA00023170"/>
    </source>
</evidence>
<keyword evidence="12" id="KW-0325">Glycoprotein</keyword>
<evidence type="ECO:0000256" key="5">
    <source>
        <dbReference type="ARBA" id="ARBA00022692"/>
    </source>
</evidence>
<organism evidence="19">
    <name type="scientific">Castor canadensis</name>
    <name type="common">American beaver</name>
    <dbReference type="NCBI Taxonomy" id="51338"/>
    <lineage>
        <taxon>Eukaryota</taxon>
        <taxon>Metazoa</taxon>
        <taxon>Chordata</taxon>
        <taxon>Craniata</taxon>
        <taxon>Vertebrata</taxon>
        <taxon>Euteleostomi</taxon>
        <taxon>Mammalia</taxon>
        <taxon>Eutheria</taxon>
        <taxon>Euarchontoglires</taxon>
        <taxon>Glires</taxon>
        <taxon>Rodentia</taxon>
        <taxon>Castorimorpha</taxon>
        <taxon>Castoridae</taxon>
        <taxon>Castor</taxon>
    </lineage>
</organism>
<dbReference type="GO" id="GO:0009615">
    <property type="term" value="P:response to virus"/>
    <property type="evidence" value="ECO:0007669"/>
    <property type="project" value="UniProtKB-ARBA"/>
</dbReference>
<evidence type="ECO:0000256" key="1">
    <source>
        <dbReference type="ARBA" id="ARBA00004251"/>
    </source>
</evidence>
<comment type="subcellular location">
    <subcellularLocation>
        <location evidence="1">Cell membrane</location>
        <topology evidence="1">Single-pass type I membrane protein</topology>
    </subcellularLocation>
</comment>
<evidence type="ECO:0000256" key="12">
    <source>
        <dbReference type="ARBA" id="ARBA00023180"/>
    </source>
</evidence>
<dbReference type="Gene3D" id="2.60.40.10">
    <property type="entry name" value="Immunoglobulins"/>
    <property type="match status" value="2"/>
</dbReference>
<keyword evidence="5" id="KW-0812">Transmembrane</keyword>
<keyword evidence="7" id="KW-0832">Ubl conjugation</keyword>
<dbReference type="GO" id="GO:0005886">
    <property type="term" value="C:plasma membrane"/>
    <property type="evidence" value="ECO:0007669"/>
    <property type="project" value="UniProtKB-SubCell"/>
</dbReference>
<dbReference type="SUPFAM" id="SSF49265">
    <property type="entry name" value="Fibronectin type III"/>
    <property type="match status" value="2"/>
</dbReference>
<comment type="similarity">
    <text evidence="2">Belongs to the type II cytokine receptor family.</text>
</comment>
<keyword evidence="13" id="KW-0393">Immunoglobulin domain</keyword>
<gene>
    <name evidence="19" type="primary">Ifngr1</name>
</gene>
<dbReference type="PANTHER" id="PTHR20859">
    <property type="entry name" value="INTERFERON/INTERLEUKIN RECEPTOR"/>
    <property type="match status" value="1"/>
</dbReference>
<evidence type="ECO:0000256" key="8">
    <source>
        <dbReference type="ARBA" id="ARBA00022989"/>
    </source>
</evidence>
<dbReference type="Ensembl" id="ENSCCNT00000013358.1">
    <property type="protein sequence ID" value="ENSCCNP00000010145.1"/>
    <property type="gene ID" value="ENSCCNG00000010285.1"/>
</dbReference>
<evidence type="ECO:0000256" key="7">
    <source>
        <dbReference type="ARBA" id="ARBA00022843"/>
    </source>
</evidence>
<evidence type="ECO:0000256" key="13">
    <source>
        <dbReference type="ARBA" id="ARBA00023319"/>
    </source>
</evidence>
<dbReference type="GO" id="GO:0004896">
    <property type="term" value="F:cytokine receptor activity"/>
    <property type="evidence" value="ECO:0007669"/>
    <property type="project" value="InterPro"/>
</dbReference>
<protein>
    <recommendedName>
        <fullName evidence="15">Interferon gamma receptor 1</fullName>
    </recommendedName>
    <alternativeName>
        <fullName evidence="16">Interferon gamma receptor alpha-chain</fullName>
    </alternativeName>
</protein>
<feature type="domain" description="Fibronectin type-III" evidence="17">
    <location>
        <begin position="20"/>
        <end position="113"/>
    </location>
</feature>
<evidence type="ECO:0000313" key="19">
    <source>
        <dbReference type="Ensembl" id="ENSCCNP00000010145.1"/>
    </source>
</evidence>
<keyword evidence="4" id="KW-0597">Phosphoprotein</keyword>
<dbReference type="FunFam" id="2.60.40.10:FF:001244">
    <property type="entry name" value="Interferon gamma receptor 1"/>
    <property type="match status" value="1"/>
</dbReference>
<dbReference type="InterPro" id="IPR050650">
    <property type="entry name" value="Type-II_Cytokine-TF_Rcpt"/>
</dbReference>
<keyword evidence="11" id="KW-0675">Receptor</keyword>
<dbReference type="Pfam" id="PF01108">
    <property type="entry name" value="Tissue_fac"/>
    <property type="match status" value="1"/>
</dbReference>
<evidence type="ECO:0000256" key="9">
    <source>
        <dbReference type="ARBA" id="ARBA00023136"/>
    </source>
</evidence>
<proteinExistence type="inferred from homology"/>